<gene>
    <name evidence="1" type="ORF">SDC9_73361</name>
</gene>
<name>A0A644YED2_9ZZZZ</name>
<evidence type="ECO:0000313" key="1">
    <source>
        <dbReference type="EMBL" id="MPM26856.1"/>
    </source>
</evidence>
<dbReference type="AntiFam" id="ANF00074">
    <property type="entry name" value="Shadow ORF (opposite alaS)"/>
</dbReference>
<organism evidence="1">
    <name type="scientific">bioreactor metagenome</name>
    <dbReference type="NCBI Taxonomy" id="1076179"/>
    <lineage>
        <taxon>unclassified sequences</taxon>
        <taxon>metagenomes</taxon>
        <taxon>ecological metagenomes</taxon>
    </lineage>
</organism>
<accession>A0A644YED2</accession>
<comment type="caution">
    <text evidence="1">The sequence shown here is derived from an EMBL/GenBank/DDBJ whole genome shotgun (WGS) entry which is preliminary data.</text>
</comment>
<dbReference type="EMBL" id="VSSQ01004845">
    <property type="protein sequence ID" value="MPM26856.1"/>
    <property type="molecule type" value="Genomic_DNA"/>
</dbReference>
<reference evidence="1" key="1">
    <citation type="submission" date="2019-08" db="EMBL/GenBank/DDBJ databases">
        <authorList>
            <person name="Kucharzyk K."/>
            <person name="Murdoch R.W."/>
            <person name="Higgins S."/>
            <person name="Loffler F."/>
        </authorList>
    </citation>
    <scope>NUCLEOTIDE SEQUENCE</scope>
</reference>
<protein>
    <submittedName>
        <fullName evidence="1">Uncharacterized protein</fullName>
    </submittedName>
</protein>
<dbReference type="AlphaFoldDB" id="A0A644YED2"/>
<sequence>MSSCTGAVPLLLHLLVKSFCIDFEAFFFGIFARQFQREAVCIVQFEGICAVYDRFALFVHLFKDAVQDVHPFVDCFLETLLFIRDDFDDEILVSFYFWIIGFHNICHNRNQFVQEQFFDAQFLPMHDRAADQTTQNVATAFIGRQGTVPDRKTDGADMIGDDFERDIQCFVFAVLLAVAQRLDFFYDWHEQIRFKVGWCVLDYARDALQTHPRIDVLVRKRLIGAVRFVVEFGEHKVPDFKIAFIFTTRIHFRVTVRQVLEC</sequence>
<proteinExistence type="predicted"/>